<proteinExistence type="predicted"/>
<sequence>MRGPGGGMIFFKKGIKHGIDMESAFYIGVSPALLLGISICIRRSEFPWGLPVGASKTGIFSPQVLRGGDWGQSIRLCGFTVHIY</sequence>
<protein>
    <submittedName>
        <fullName evidence="1">Uncharacterized protein</fullName>
    </submittedName>
</protein>
<evidence type="ECO:0000313" key="1">
    <source>
        <dbReference type="EMBL" id="PNX69051.1"/>
    </source>
</evidence>
<reference evidence="1 2" key="1">
    <citation type="journal article" date="2014" name="Am. J. Bot.">
        <title>Genome assembly and annotation for red clover (Trifolium pratense; Fabaceae).</title>
        <authorList>
            <person name="Istvanek J."/>
            <person name="Jaros M."/>
            <person name="Krenek A."/>
            <person name="Repkova J."/>
        </authorList>
    </citation>
    <scope>NUCLEOTIDE SEQUENCE [LARGE SCALE GENOMIC DNA]</scope>
    <source>
        <strain evidence="2">cv. Tatra</strain>
        <tissue evidence="1">Young leaves</tissue>
    </source>
</reference>
<evidence type="ECO:0000313" key="2">
    <source>
        <dbReference type="Proteomes" id="UP000236291"/>
    </source>
</evidence>
<organism evidence="1 2">
    <name type="scientific">Trifolium pratense</name>
    <name type="common">Red clover</name>
    <dbReference type="NCBI Taxonomy" id="57577"/>
    <lineage>
        <taxon>Eukaryota</taxon>
        <taxon>Viridiplantae</taxon>
        <taxon>Streptophyta</taxon>
        <taxon>Embryophyta</taxon>
        <taxon>Tracheophyta</taxon>
        <taxon>Spermatophyta</taxon>
        <taxon>Magnoliopsida</taxon>
        <taxon>eudicotyledons</taxon>
        <taxon>Gunneridae</taxon>
        <taxon>Pentapetalae</taxon>
        <taxon>rosids</taxon>
        <taxon>fabids</taxon>
        <taxon>Fabales</taxon>
        <taxon>Fabaceae</taxon>
        <taxon>Papilionoideae</taxon>
        <taxon>50 kb inversion clade</taxon>
        <taxon>NPAAA clade</taxon>
        <taxon>Hologalegina</taxon>
        <taxon>IRL clade</taxon>
        <taxon>Trifolieae</taxon>
        <taxon>Trifolium</taxon>
    </lineage>
</organism>
<dbReference type="Proteomes" id="UP000236291">
    <property type="component" value="Unassembled WGS sequence"/>
</dbReference>
<reference evidence="1 2" key="2">
    <citation type="journal article" date="2017" name="Front. Plant Sci.">
        <title>Gene Classification and Mining of Molecular Markers Useful in Red Clover (Trifolium pratense) Breeding.</title>
        <authorList>
            <person name="Istvanek J."/>
            <person name="Dluhosova J."/>
            <person name="Dluhos P."/>
            <person name="Patkova L."/>
            <person name="Nedelnik J."/>
            <person name="Repkova J."/>
        </authorList>
    </citation>
    <scope>NUCLEOTIDE SEQUENCE [LARGE SCALE GENOMIC DNA]</scope>
    <source>
        <strain evidence="2">cv. Tatra</strain>
        <tissue evidence="1">Young leaves</tissue>
    </source>
</reference>
<dbReference type="EMBL" id="ASHM01107373">
    <property type="protein sequence ID" value="PNX69051.1"/>
    <property type="molecule type" value="Genomic_DNA"/>
</dbReference>
<comment type="caution">
    <text evidence="1">The sequence shown here is derived from an EMBL/GenBank/DDBJ whole genome shotgun (WGS) entry which is preliminary data.</text>
</comment>
<name>A0A2K3KRZ5_TRIPR</name>
<dbReference type="AlphaFoldDB" id="A0A2K3KRZ5"/>
<accession>A0A2K3KRZ5</accession>
<gene>
    <name evidence="1" type="ORF">L195_g056504</name>
</gene>